<dbReference type="WBParaSite" id="maker-uti_cns_0008138-snap-gene-0.6-mRNA-1">
    <property type="protein sequence ID" value="maker-uti_cns_0008138-snap-gene-0.6-mRNA-1"/>
    <property type="gene ID" value="maker-uti_cns_0008138-snap-gene-0.6"/>
</dbReference>
<keyword evidence="1" id="KW-1133">Transmembrane helix</keyword>
<keyword evidence="1" id="KW-0812">Transmembrane</keyword>
<evidence type="ECO:0000256" key="2">
    <source>
        <dbReference type="SAM" id="SignalP"/>
    </source>
</evidence>
<protein>
    <submittedName>
        <fullName evidence="4">Protein kinase domain-containing protein</fullName>
    </submittedName>
</protein>
<organism evidence="3 4">
    <name type="scientific">Macrostomum lignano</name>
    <dbReference type="NCBI Taxonomy" id="282301"/>
    <lineage>
        <taxon>Eukaryota</taxon>
        <taxon>Metazoa</taxon>
        <taxon>Spiralia</taxon>
        <taxon>Lophotrochozoa</taxon>
        <taxon>Platyhelminthes</taxon>
        <taxon>Rhabditophora</taxon>
        <taxon>Macrostomorpha</taxon>
        <taxon>Macrostomida</taxon>
        <taxon>Macrostomidae</taxon>
        <taxon>Macrostomum</taxon>
    </lineage>
</organism>
<dbReference type="Proteomes" id="UP000095280">
    <property type="component" value="Unplaced"/>
</dbReference>
<evidence type="ECO:0000256" key="1">
    <source>
        <dbReference type="SAM" id="Phobius"/>
    </source>
</evidence>
<proteinExistence type="predicted"/>
<evidence type="ECO:0000313" key="3">
    <source>
        <dbReference type="Proteomes" id="UP000095280"/>
    </source>
</evidence>
<feature type="chain" id="PRO_5009320539" evidence="2">
    <location>
        <begin position="32"/>
        <end position="638"/>
    </location>
</feature>
<keyword evidence="1" id="KW-0472">Membrane</keyword>
<keyword evidence="2" id="KW-0732">Signal</keyword>
<sequence>MSLSIAIRRAEFTLILSLLCVLLTAVRPAWTQNRLSCRGPNNLPAPIPSCLRSRCQSDEVRFALCSVSTAVNSSRAYLSVRILTDRQESNNSTAAPVVAVISFGSTQPIRYSHRTESLDNCSSCDLLIVTVESRIDSYSSVTVRVETETSVKVYGLYFIDWIATLGYVLRVSKTADGRVEPELVNSFYAMVSQPKRDSLYFKNSKIDIDLSYVSPDYELVRVARITGNLSSCGEAWCIYDVRKAIDSTKLISTLSHSSLAFVQEWMPNTRRGAAGVHLADQGVDCDKAAAGEGGEIQRDSSTALLLLALLLPVGVAIVAVGCLIYVLYTNLQQKRYTNRRILLIVVVSPRCLKQLRKLRSQQGNYWPLPTRKRQAGWDRLRCQAASLGYQLAVLDCSAPTSAGTAQRFESTVASASKVLILDDGLTETMSDSEENGVNQQVRLLQRLVMLEKHRCTLLQPSSQSELNEQIGGILRDESETSGGRKLLLPSVSTGLLQDSFDRLGVSPSRRWRRRSTSEVSWPRASRSCRSVDRISSFLRAASSRRLAKRSSNTNRRCLNQASNCLADSAAWPHMLSAVFRHSGSSAPCSINDSTLVNSSNRRLTECSNSARGRSSAAAAAAVSAATAAAVAAASAAAT</sequence>
<feature type="signal peptide" evidence="2">
    <location>
        <begin position="1"/>
        <end position="31"/>
    </location>
</feature>
<keyword evidence="3" id="KW-1185">Reference proteome</keyword>
<dbReference type="AlphaFoldDB" id="A0A1I8HUQ6"/>
<reference evidence="4" key="1">
    <citation type="submission" date="2016-11" db="UniProtKB">
        <authorList>
            <consortium name="WormBaseParasite"/>
        </authorList>
    </citation>
    <scope>IDENTIFICATION</scope>
</reference>
<feature type="transmembrane region" description="Helical" evidence="1">
    <location>
        <begin position="617"/>
        <end position="637"/>
    </location>
</feature>
<accession>A0A1I8HUQ6</accession>
<name>A0A1I8HUQ6_9PLAT</name>
<feature type="transmembrane region" description="Helical" evidence="1">
    <location>
        <begin position="304"/>
        <end position="328"/>
    </location>
</feature>
<evidence type="ECO:0000313" key="4">
    <source>
        <dbReference type="WBParaSite" id="maker-uti_cns_0008138-snap-gene-0.6-mRNA-1"/>
    </source>
</evidence>